<dbReference type="AlphaFoldDB" id="A0A151XFK6"/>
<reference evidence="2 3" key="1">
    <citation type="submission" date="2015-09" db="EMBL/GenBank/DDBJ databases">
        <title>Trachymyrmex zeteki WGS genome.</title>
        <authorList>
            <person name="Nygaard S."/>
            <person name="Hu H."/>
            <person name="Boomsma J."/>
            <person name="Zhang G."/>
        </authorList>
    </citation>
    <scope>NUCLEOTIDE SEQUENCE [LARGE SCALE GENOMIC DNA]</scope>
    <source>
        <strain evidence="2">Tzet28-1</strain>
        <tissue evidence="2">Whole body</tissue>
    </source>
</reference>
<feature type="compositionally biased region" description="Polar residues" evidence="1">
    <location>
        <begin position="1"/>
        <end position="11"/>
    </location>
</feature>
<accession>A0A151XFK6</accession>
<evidence type="ECO:0000313" key="2">
    <source>
        <dbReference type="EMBL" id="KYQ59174.1"/>
    </source>
</evidence>
<dbReference type="EMBL" id="KQ982182">
    <property type="protein sequence ID" value="KYQ59174.1"/>
    <property type="molecule type" value="Genomic_DNA"/>
</dbReference>
<sequence>ALRSASQTSLKRSLGRYNEDSTSIESDKAACAAPMAFNEHSASQPTLGRITWRFPQTTFAKLSSAKLREEVNTVYKRNWPLGIRSPFRGPPSTLLAFIASEEPQL</sequence>
<feature type="non-terminal residue" evidence="2">
    <location>
        <position position="1"/>
    </location>
</feature>
<name>A0A151XFK6_9HYME</name>
<evidence type="ECO:0000256" key="1">
    <source>
        <dbReference type="SAM" id="MobiDB-lite"/>
    </source>
</evidence>
<organism evidence="2 3">
    <name type="scientific">Mycetomoellerius zeteki</name>
    <dbReference type="NCBI Taxonomy" id="64791"/>
    <lineage>
        <taxon>Eukaryota</taxon>
        <taxon>Metazoa</taxon>
        <taxon>Ecdysozoa</taxon>
        <taxon>Arthropoda</taxon>
        <taxon>Hexapoda</taxon>
        <taxon>Insecta</taxon>
        <taxon>Pterygota</taxon>
        <taxon>Neoptera</taxon>
        <taxon>Endopterygota</taxon>
        <taxon>Hymenoptera</taxon>
        <taxon>Apocrita</taxon>
        <taxon>Aculeata</taxon>
        <taxon>Formicoidea</taxon>
        <taxon>Formicidae</taxon>
        <taxon>Myrmicinae</taxon>
        <taxon>Mycetomoellerius</taxon>
    </lineage>
</organism>
<keyword evidence="3" id="KW-1185">Reference proteome</keyword>
<dbReference type="Proteomes" id="UP000075809">
    <property type="component" value="Unassembled WGS sequence"/>
</dbReference>
<evidence type="ECO:0000313" key="3">
    <source>
        <dbReference type="Proteomes" id="UP000075809"/>
    </source>
</evidence>
<feature type="region of interest" description="Disordered" evidence="1">
    <location>
        <begin position="1"/>
        <end position="24"/>
    </location>
</feature>
<gene>
    <name evidence="2" type="ORF">ALC60_01760</name>
</gene>
<protein>
    <submittedName>
        <fullName evidence="2">Uncharacterized protein</fullName>
    </submittedName>
</protein>
<proteinExistence type="predicted"/>